<dbReference type="InterPro" id="IPR036856">
    <property type="entry name" value="Ald_Oxase/Xan_DH_a/b_sf"/>
</dbReference>
<dbReference type="InterPro" id="IPR000674">
    <property type="entry name" value="Ald_Oxase/Xan_DH_a/b"/>
</dbReference>
<dbReference type="PANTHER" id="PTHR11908:SF132">
    <property type="entry name" value="ALDEHYDE OXIDASE 1-RELATED"/>
    <property type="match status" value="1"/>
</dbReference>
<keyword evidence="2" id="KW-0560">Oxidoreductase</keyword>
<dbReference type="Pfam" id="PF01315">
    <property type="entry name" value="Ald_Xan_dh_C"/>
    <property type="match status" value="1"/>
</dbReference>
<dbReference type="SUPFAM" id="SSF56003">
    <property type="entry name" value="Molybdenum cofactor-binding domain"/>
    <property type="match status" value="1"/>
</dbReference>
<dbReference type="EMBL" id="FUZT01000005">
    <property type="protein sequence ID" value="SKC70621.1"/>
    <property type="molecule type" value="Genomic_DNA"/>
</dbReference>
<dbReference type="AlphaFoldDB" id="A0A1T5L3R0"/>
<evidence type="ECO:0000313" key="5">
    <source>
        <dbReference type="Proteomes" id="UP000190285"/>
    </source>
</evidence>
<gene>
    <name evidence="4" type="ORF">SAMN02194393_02468</name>
</gene>
<evidence type="ECO:0000259" key="3">
    <source>
        <dbReference type="SMART" id="SM01008"/>
    </source>
</evidence>
<dbReference type="PANTHER" id="PTHR11908">
    <property type="entry name" value="XANTHINE DEHYDROGENASE"/>
    <property type="match status" value="1"/>
</dbReference>
<keyword evidence="1" id="KW-0500">Molybdenum</keyword>
<dbReference type="InterPro" id="IPR016208">
    <property type="entry name" value="Ald_Oxase/xanthine_DH-like"/>
</dbReference>
<proteinExistence type="predicted"/>
<dbReference type="Pfam" id="PF20256">
    <property type="entry name" value="MoCoBD_2"/>
    <property type="match status" value="1"/>
</dbReference>
<feature type="domain" description="Aldehyde oxidase/xanthine dehydrogenase a/b hammerhead" evidence="3">
    <location>
        <begin position="23"/>
        <end position="130"/>
    </location>
</feature>
<dbReference type="GO" id="GO:0016491">
    <property type="term" value="F:oxidoreductase activity"/>
    <property type="evidence" value="ECO:0007669"/>
    <property type="project" value="UniProtKB-KW"/>
</dbReference>
<dbReference type="Gene3D" id="3.30.365.10">
    <property type="entry name" value="Aldehyde oxidase/xanthine dehydrogenase, molybdopterin binding domain"/>
    <property type="match status" value="4"/>
</dbReference>
<accession>A0A1T5L3R0</accession>
<dbReference type="GO" id="GO:0005506">
    <property type="term" value="F:iron ion binding"/>
    <property type="evidence" value="ECO:0007669"/>
    <property type="project" value="InterPro"/>
</dbReference>
<dbReference type="SUPFAM" id="SSF54665">
    <property type="entry name" value="CO dehydrogenase molybdoprotein N-domain-like"/>
    <property type="match status" value="1"/>
</dbReference>
<dbReference type="SMART" id="SM01008">
    <property type="entry name" value="Ald_Xan_dh_C"/>
    <property type="match status" value="1"/>
</dbReference>
<evidence type="ECO:0000256" key="2">
    <source>
        <dbReference type="ARBA" id="ARBA00023002"/>
    </source>
</evidence>
<sequence>MKNNKFDVVGKRVVPIDVKEKAMGTAEYVTDMKLPGMLYGKILRSPYAHANILSIDTSEAKKIPGVKAVITFEDTPKIPFGTGCGRNDWYILAKDKVRFVGDEVAAVAAIDEETAEKALELIHVEYEELPVVLTPKDAIKKGAPIIHEDCPDNIAYHTEVERGDVDKAFKDADLVVKGTYSTSQAYQAYLEPKAAVAQWDAYGKLTMWLPVQVPMKCRIVYAKALGLDPGRLRVIKPYMGGGFGAKFEYMAHLICAELARHTGKPVKVVNTRREDFIAGNPRVPMEISIELALKKDGRFIGKKVYTLAGNGGRTVYGPPIASTTCYRIDALYDFQNVRSKADLLYTNTAPTGCMRGFGNSQMITTFEQLLDRAAEKLDIDPIEIRLKNAYKDGDVNLHGWELNTCGLAECLEKARNMSDWEKKYGKKRQKGRLKKGIGIASTMHVSGNRAFFKPFDGASSLIRIGEEGQVTLVHGECDMGQGQDTAFAQIACEALGARYEDFSVATVDTQISSLGCGSFSTRGTTLGGQGAIAAAKDAKGKILEAAGEILERPAKELDASNGIIFEKETGKEVLTFAEAAKHYVFEHGGMPVTGVGYWKPPTVVPKNYYGNCSPVYPYGAHIAEVEVDEETGRVDVVNYWAVHDVGRVINPTLLEGQLEGGIVQGIGWALTEDMIYDEKGVLQNDNFLDYRIPGSNDVPRIYTDFVESNDPNGPFGAKGIGEPALNPVAAAVSNAIYDAIGVRFYEIPITPEKILKGLAEKEKNKNSNTAANKNSYLYQRRL</sequence>
<dbReference type="Pfam" id="PF02738">
    <property type="entry name" value="MoCoBD_1"/>
    <property type="match status" value="1"/>
</dbReference>
<name>A0A1T5L3R0_9FIRM</name>
<protein>
    <submittedName>
        <fullName evidence="4">4-hydroxybenzoyl-CoA reductase, alpha subunit</fullName>
    </submittedName>
</protein>
<dbReference type="Proteomes" id="UP000190285">
    <property type="component" value="Unassembled WGS sequence"/>
</dbReference>
<dbReference type="OrthoDB" id="9759099at2"/>
<dbReference type="RefSeq" id="WP_079491996.1">
    <property type="nucleotide sequence ID" value="NZ_FUZT01000005.1"/>
</dbReference>
<dbReference type="Gene3D" id="3.90.1170.50">
    <property type="entry name" value="Aldehyde oxidase/xanthine dehydrogenase, a/b hammerhead"/>
    <property type="match status" value="1"/>
</dbReference>
<dbReference type="InterPro" id="IPR008274">
    <property type="entry name" value="AldOxase/xan_DH_MoCoBD1"/>
</dbReference>
<organism evidence="4 5">
    <name type="scientific">Maledivibacter halophilus</name>
    <dbReference type="NCBI Taxonomy" id="36842"/>
    <lineage>
        <taxon>Bacteria</taxon>
        <taxon>Bacillati</taxon>
        <taxon>Bacillota</taxon>
        <taxon>Clostridia</taxon>
        <taxon>Peptostreptococcales</taxon>
        <taxon>Caminicellaceae</taxon>
        <taxon>Maledivibacter</taxon>
    </lineage>
</organism>
<dbReference type="InterPro" id="IPR037165">
    <property type="entry name" value="AldOxase/xan_DH_Mopterin-bd_sf"/>
</dbReference>
<evidence type="ECO:0000256" key="1">
    <source>
        <dbReference type="ARBA" id="ARBA00022505"/>
    </source>
</evidence>
<evidence type="ECO:0000313" key="4">
    <source>
        <dbReference type="EMBL" id="SKC70621.1"/>
    </source>
</evidence>
<reference evidence="4 5" key="1">
    <citation type="submission" date="2017-02" db="EMBL/GenBank/DDBJ databases">
        <authorList>
            <person name="Peterson S.W."/>
        </authorList>
    </citation>
    <scope>NUCLEOTIDE SEQUENCE [LARGE SCALE GENOMIC DNA]</scope>
    <source>
        <strain evidence="4 5">M1</strain>
    </source>
</reference>
<dbReference type="STRING" id="36842.SAMN02194393_02468"/>
<keyword evidence="5" id="KW-1185">Reference proteome</keyword>
<dbReference type="InterPro" id="IPR046867">
    <property type="entry name" value="AldOxase/xan_DH_MoCoBD2"/>
</dbReference>